<dbReference type="PANTHER" id="PTHR43201">
    <property type="entry name" value="ACYL-COA SYNTHETASE"/>
    <property type="match status" value="1"/>
</dbReference>
<dbReference type="InterPro" id="IPR020845">
    <property type="entry name" value="AMP-binding_CS"/>
</dbReference>
<accession>A0A3B0SQR5</accession>
<organism evidence="5">
    <name type="scientific">hydrothermal vent metagenome</name>
    <dbReference type="NCBI Taxonomy" id="652676"/>
    <lineage>
        <taxon>unclassified sequences</taxon>
        <taxon>metagenomes</taxon>
        <taxon>ecological metagenomes</taxon>
    </lineage>
</organism>
<feature type="domain" description="AMP-dependent synthetase/ligase" evidence="3">
    <location>
        <begin position="20"/>
        <end position="373"/>
    </location>
</feature>
<name>A0A3B0SQR5_9ZZZZ</name>
<dbReference type="Gene3D" id="3.30.300.30">
    <property type="match status" value="1"/>
</dbReference>
<comment type="similarity">
    <text evidence="1">Belongs to the ATP-dependent AMP-binding enzyme family.</text>
</comment>
<dbReference type="AlphaFoldDB" id="A0A3B0SQR5"/>
<dbReference type="PANTHER" id="PTHR43201:SF8">
    <property type="entry name" value="ACYL-COA SYNTHETASE FAMILY MEMBER 3"/>
    <property type="match status" value="1"/>
</dbReference>
<evidence type="ECO:0000256" key="2">
    <source>
        <dbReference type="ARBA" id="ARBA00022598"/>
    </source>
</evidence>
<dbReference type="InterPro" id="IPR045851">
    <property type="entry name" value="AMP-bd_C_sf"/>
</dbReference>
<dbReference type="EC" id="6.2.1.3" evidence="5"/>
<dbReference type="PROSITE" id="PS00455">
    <property type="entry name" value="AMP_BINDING"/>
    <property type="match status" value="1"/>
</dbReference>
<dbReference type="EMBL" id="UOEF01000371">
    <property type="protein sequence ID" value="VAW03357.1"/>
    <property type="molecule type" value="Genomic_DNA"/>
</dbReference>
<sequence length="514" mass="56304">MNIGTSGVKDNPALWLESIAEIDPDRPLMRIPGGKSYSYGDVADISGRFAAYLSRCGVCAGDRVAAQINKSPEGFMLYLACLHIGAIYVPLNTAYSKAEIEYFIQDSDPSMLVCVPESLNEITAIANKFNVPVLRSLGVDGEGTFIENAIKCRPADFIPFTGKTSEVAAILYTSGTTGRSKGAMITRSALAHCARILSDIWHFTPGDILLHVLPVFHGHGLFIAANTVLAAGAQMIFTKRFDVDEIIRCLPDATVFMGVPTMYMRLLKHPGFSKNICDNLRLAVSGSAPIMRETLDAFREKTGCTILERYGLTETLIVTANPYDGTAVQGSVGLPVPGVDVRIVDIETGQELNNVNKIGKIEVRGPGLFKGYWKNPEKTAEEMRSDGYFKTGDLGKFDANDYLFIVGRDKDMIITGGYNVYPKEVEIAIDNMEGIEESAVIGLPHPDFGEAVTAIVIANRESQSSEADIIAVLKDRLAKYKCPKKIIFVDSLPRNAMGKIQKNTLRQQYETRYQ</sequence>
<dbReference type="NCBIfam" id="NF005702">
    <property type="entry name" value="PRK07514.1"/>
    <property type="match status" value="1"/>
</dbReference>
<dbReference type="FunFam" id="3.30.300.30:FF:000008">
    <property type="entry name" value="2,3-dihydroxybenzoate-AMP ligase"/>
    <property type="match status" value="1"/>
</dbReference>
<dbReference type="GO" id="GO:0031956">
    <property type="term" value="F:medium-chain fatty acid-CoA ligase activity"/>
    <property type="evidence" value="ECO:0007669"/>
    <property type="project" value="TreeGrafter"/>
</dbReference>
<evidence type="ECO:0000256" key="1">
    <source>
        <dbReference type="ARBA" id="ARBA00006432"/>
    </source>
</evidence>
<evidence type="ECO:0000259" key="4">
    <source>
        <dbReference type="Pfam" id="PF13193"/>
    </source>
</evidence>
<dbReference type="InterPro" id="IPR042099">
    <property type="entry name" value="ANL_N_sf"/>
</dbReference>
<evidence type="ECO:0000259" key="3">
    <source>
        <dbReference type="Pfam" id="PF00501"/>
    </source>
</evidence>
<dbReference type="Pfam" id="PF00501">
    <property type="entry name" value="AMP-binding"/>
    <property type="match status" value="1"/>
</dbReference>
<dbReference type="GO" id="GO:0004467">
    <property type="term" value="F:long-chain fatty acid-CoA ligase activity"/>
    <property type="evidence" value="ECO:0007669"/>
    <property type="project" value="UniProtKB-EC"/>
</dbReference>
<dbReference type="CDD" id="cd05941">
    <property type="entry name" value="MCS"/>
    <property type="match status" value="1"/>
</dbReference>
<proteinExistence type="inferred from homology"/>
<dbReference type="Gene3D" id="3.40.50.12780">
    <property type="entry name" value="N-terminal domain of ligase-like"/>
    <property type="match status" value="1"/>
</dbReference>
<protein>
    <submittedName>
        <fullName evidence="5">Long-chain-fatty-acid--CoA ligase</fullName>
        <ecNumber evidence="5">6.2.1.3</ecNumber>
    </submittedName>
</protein>
<gene>
    <name evidence="5" type="ORF">MNBD_ALPHA04-1524</name>
</gene>
<dbReference type="InterPro" id="IPR025110">
    <property type="entry name" value="AMP-bd_C"/>
</dbReference>
<dbReference type="SUPFAM" id="SSF56801">
    <property type="entry name" value="Acetyl-CoA synthetase-like"/>
    <property type="match status" value="1"/>
</dbReference>
<evidence type="ECO:0000313" key="5">
    <source>
        <dbReference type="EMBL" id="VAW03357.1"/>
    </source>
</evidence>
<dbReference type="InterPro" id="IPR000873">
    <property type="entry name" value="AMP-dep_synth/lig_dom"/>
</dbReference>
<feature type="domain" description="AMP-binding enzyme C-terminal" evidence="4">
    <location>
        <begin position="424"/>
        <end position="499"/>
    </location>
</feature>
<dbReference type="Pfam" id="PF13193">
    <property type="entry name" value="AMP-binding_C"/>
    <property type="match status" value="1"/>
</dbReference>
<keyword evidence="2 5" id="KW-0436">Ligase</keyword>
<reference evidence="5" key="1">
    <citation type="submission" date="2018-06" db="EMBL/GenBank/DDBJ databases">
        <authorList>
            <person name="Zhirakovskaya E."/>
        </authorList>
    </citation>
    <scope>NUCLEOTIDE SEQUENCE</scope>
</reference>